<dbReference type="AlphaFoldDB" id="A0A811NBJ6"/>
<proteinExistence type="predicted"/>
<reference evidence="2" key="1">
    <citation type="submission" date="2020-10" db="EMBL/GenBank/DDBJ databases">
        <authorList>
            <person name="Han B."/>
            <person name="Lu T."/>
            <person name="Zhao Q."/>
            <person name="Huang X."/>
            <person name="Zhao Y."/>
        </authorList>
    </citation>
    <scope>NUCLEOTIDE SEQUENCE</scope>
</reference>
<feature type="compositionally biased region" description="Pro residues" evidence="1">
    <location>
        <begin position="9"/>
        <end position="19"/>
    </location>
</feature>
<protein>
    <submittedName>
        <fullName evidence="2">Uncharacterized protein</fullName>
    </submittedName>
</protein>
<evidence type="ECO:0000313" key="2">
    <source>
        <dbReference type="EMBL" id="CAD6218517.1"/>
    </source>
</evidence>
<dbReference type="Proteomes" id="UP000604825">
    <property type="component" value="Unassembled WGS sequence"/>
</dbReference>
<organism evidence="2 3">
    <name type="scientific">Miscanthus lutarioriparius</name>
    <dbReference type="NCBI Taxonomy" id="422564"/>
    <lineage>
        <taxon>Eukaryota</taxon>
        <taxon>Viridiplantae</taxon>
        <taxon>Streptophyta</taxon>
        <taxon>Embryophyta</taxon>
        <taxon>Tracheophyta</taxon>
        <taxon>Spermatophyta</taxon>
        <taxon>Magnoliopsida</taxon>
        <taxon>Liliopsida</taxon>
        <taxon>Poales</taxon>
        <taxon>Poaceae</taxon>
        <taxon>PACMAD clade</taxon>
        <taxon>Panicoideae</taxon>
        <taxon>Andropogonodae</taxon>
        <taxon>Andropogoneae</taxon>
        <taxon>Saccharinae</taxon>
        <taxon>Miscanthus</taxon>
    </lineage>
</organism>
<feature type="region of interest" description="Disordered" evidence="1">
    <location>
        <begin position="62"/>
        <end position="122"/>
    </location>
</feature>
<feature type="region of interest" description="Disordered" evidence="1">
    <location>
        <begin position="1"/>
        <end position="23"/>
    </location>
</feature>
<accession>A0A811NBJ6</accession>
<dbReference type="EMBL" id="CAJGYO010000003">
    <property type="protein sequence ID" value="CAD6218517.1"/>
    <property type="molecule type" value="Genomic_DNA"/>
</dbReference>
<name>A0A811NBJ6_9POAL</name>
<sequence>MSYQKVPESYPPPGKPAPSPHLSSVFSNPCTDFRFLDLNSPVRDPLLFGSNPSATDRVVRHPSGSRLGMNSPGNAAPDLLSGTRSRTRRRRLHRRGLTTRRRSSNRLQGTRATLTTASSPTATRRRAMDIIITATITTMTTTITITMVTTITTTTTKTMTAALAS</sequence>
<feature type="compositionally biased region" description="Basic residues" evidence="1">
    <location>
        <begin position="85"/>
        <end position="104"/>
    </location>
</feature>
<feature type="compositionally biased region" description="Low complexity" evidence="1">
    <location>
        <begin position="105"/>
        <end position="122"/>
    </location>
</feature>
<gene>
    <name evidence="2" type="ORF">NCGR_LOCUS12386</name>
</gene>
<evidence type="ECO:0000256" key="1">
    <source>
        <dbReference type="SAM" id="MobiDB-lite"/>
    </source>
</evidence>
<keyword evidence="3" id="KW-1185">Reference proteome</keyword>
<comment type="caution">
    <text evidence="2">The sequence shown here is derived from an EMBL/GenBank/DDBJ whole genome shotgun (WGS) entry which is preliminary data.</text>
</comment>
<evidence type="ECO:0000313" key="3">
    <source>
        <dbReference type="Proteomes" id="UP000604825"/>
    </source>
</evidence>